<keyword evidence="8" id="KW-1003">Cell membrane</keyword>
<keyword evidence="13 19" id="KW-1133">Transmembrane helix</keyword>
<comment type="subcellular location">
    <subcellularLocation>
        <location evidence="2">Cell membrane</location>
        <topology evidence="2">Multi-pass membrane protein</topology>
    </subcellularLocation>
</comment>
<evidence type="ECO:0000256" key="10">
    <source>
        <dbReference type="ARBA" id="ARBA00022679"/>
    </source>
</evidence>
<feature type="transmembrane region" description="Helical" evidence="19">
    <location>
        <begin position="86"/>
        <end position="105"/>
    </location>
</feature>
<keyword evidence="21" id="KW-1185">Reference proteome</keyword>
<dbReference type="PANTHER" id="PTHR46382">
    <property type="entry name" value="PHOSPHATIDATE CYTIDYLYLTRANSFERASE"/>
    <property type="match status" value="1"/>
</dbReference>
<evidence type="ECO:0000256" key="12">
    <source>
        <dbReference type="ARBA" id="ARBA00022695"/>
    </source>
</evidence>
<dbReference type="PANTHER" id="PTHR46382:SF1">
    <property type="entry name" value="PHOSPHATIDATE CYTIDYLYLTRANSFERASE"/>
    <property type="match status" value="1"/>
</dbReference>
<keyword evidence="16" id="KW-0594">Phospholipid biosynthesis</keyword>
<feature type="transmembrane region" description="Helical" evidence="19">
    <location>
        <begin position="140"/>
        <end position="159"/>
    </location>
</feature>
<feature type="transmembrane region" description="Helical" evidence="19">
    <location>
        <begin position="209"/>
        <end position="229"/>
    </location>
</feature>
<organism evidence="20 21">
    <name type="scientific">Aromatoleum buckelii</name>
    <dbReference type="NCBI Taxonomy" id="200254"/>
    <lineage>
        <taxon>Bacteria</taxon>
        <taxon>Pseudomonadati</taxon>
        <taxon>Pseudomonadota</taxon>
        <taxon>Betaproteobacteria</taxon>
        <taxon>Rhodocyclales</taxon>
        <taxon>Rhodocyclaceae</taxon>
        <taxon>Aromatoleum</taxon>
    </lineage>
</organism>
<evidence type="ECO:0000256" key="13">
    <source>
        <dbReference type="ARBA" id="ARBA00022989"/>
    </source>
</evidence>
<keyword evidence="10 18" id="KW-0808">Transferase</keyword>
<keyword evidence="14" id="KW-0443">Lipid metabolism</keyword>
<feature type="transmembrane region" description="Helical" evidence="19">
    <location>
        <begin position="56"/>
        <end position="74"/>
    </location>
</feature>
<evidence type="ECO:0000313" key="20">
    <source>
        <dbReference type="EMBL" id="NMF94902.1"/>
    </source>
</evidence>
<evidence type="ECO:0000256" key="9">
    <source>
        <dbReference type="ARBA" id="ARBA00022516"/>
    </source>
</evidence>
<evidence type="ECO:0000256" key="3">
    <source>
        <dbReference type="ARBA" id="ARBA00005119"/>
    </source>
</evidence>
<proteinExistence type="inferred from homology"/>
<comment type="similarity">
    <text evidence="5 18">Belongs to the CDS family.</text>
</comment>
<feature type="transmembrane region" description="Helical" evidence="19">
    <location>
        <begin position="180"/>
        <end position="197"/>
    </location>
</feature>
<dbReference type="Proteomes" id="UP000601990">
    <property type="component" value="Unassembled WGS sequence"/>
</dbReference>
<gene>
    <name evidence="20" type="ORF">GO608_16430</name>
</gene>
<comment type="caution">
    <text evidence="20">The sequence shown here is derived from an EMBL/GenBank/DDBJ whole genome shotgun (WGS) entry which is preliminary data.</text>
</comment>
<dbReference type="PROSITE" id="PS01315">
    <property type="entry name" value="CDS"/>
    <property type="match status" value="1"/>
</dbReference>
<name>A0ABX1N6M6_9RHOO</name>
<dbReference type="RefSeq" id="WP_169200118.1">
    <property type="nucleotide sequence ID" value="NZ_WTVH02000010.1"/>
</dbReference>
<evidence type="ECO:0000256" key="6">
    <source>
        <dbReference type="ARBA" id="ARBA00012487"/>
    </source>
</evidence>
<dbReference type="InterPro" id="IPR000374">
    <property type="entry name" value="PC_trans"/>
</dbReference>
<reference evidence="20" key="1">
    <citation type="submission" date="2019-12" db="EMBL/GenBank/DDBJ databases">
        <title>Comparative genomics gives insights into the taxonomy of the Azoarcus-Aromatoleum group and reveals separate origins of nif in the plant-associated Azoarcus and non-plant-associated Aromatoleum sub-groups.</title>
        <authorList>
            <person name="Lafos M."/>
            <person name="Maluk M."/>
            <person name="Batista M."/>
            <person name="Junghare M."/>
            <person name="Carmona M."/>
            <person name="Faoro H."/>
            <person name="Cruz L.M."/>
            <person name="Battistoni F."/>
            <person name="De Souza E."/>
            <person name="Pedrosa F."/>
            <person name="Chen W.-M."/>
            <person name="Poole P.S."/>
            <person name="Dixon R.A."/>
            <person name="James E.K."/>
        </authorList>
    </citation>
    <scope>NUCLEOTIDE SEQUENCE</scope>
    <source>
        <strain evidence="20">U120</strain>
    </source>
</reference>
<dbReference type="GO" id="GO:0016779">
    <property type="term" value="F:nucleotidyltransferase activity"/>
    <property type="evidence" value="ECO:0007669"/>
    <property type="project" value="UniProtKB-KW"/>
</dbReference>
<evidence type="ECO:0000256" key="2">
    <source>
        <dbReference type="ARBA" id="ARBA00004651"/>
    </source>
</evidence>
<evidence type="ECO:0000256" key="8">
    <source>
        <dbReference type="ARBA" id="ARBA00022475"/>
    </source>
</evidence>
<evidence type="ECO:0000256" key="5">
    <source>
        <dbReference type="ARBA" id="ARBA00010185"/>
    </source>
</evidence>
<keyword evidence="17" id="KW-1208">Phospholipid metabolism</keyword>
<protein>
    <recommendedName>
        <fullName evidence="7 18">Phosphatidate cytidylyltransferase</fullName>
        <ecNumber evidence="6 18">2.7.7.41</ecNumber>
    </recommendedName>
</protein>
<comment type="catalytic activity">
    <reaction evidence="1 18">
        <text>a 1,2-diacyl-sn-glycero-3-phosphate + CTP + H(+) = a CDP-1,2-diacyl-sn-glycerol + diphosphate</text>
        <dbReference type="Rhea" id="RHEA:16229"/>
        <dbReference type="ChEBI" id="CHEBI:15378"/>
        <dbReference type="ChEBI" id="CHEBI:33019"/>
        <dbReference type="ChEBI" id="CHEBI:37563"/>
        <dbReference type="ChEBI" id="CHEBI:58332"/>
        <dbReference type="ChEBI" id="CHEBI:58608"/>
        <dbReference type="EC" id="2.7.7.41"/>
    </reaction>
</comment>
<accession>A0ABX1N6M6</accession>
<keyword evidence="9" id="KW-0444">Lipid biosynthesis</keyword>
<dbReference type="EMBL" id="WTVH01000040">
    <property type="protein sequence ID" value="NMF94902.1"/>
    <property type="molecule type" value="Genomic_DNA"/>
</dbReference>
<feature type="transmembrane region" description="Helical" evidence="19">
    <location>
        <begin position="112"/>
        <end position="134"/>
    </location>
</feature>
<keyword evidence="12 18" id="KW-0548">Nucleotidyltransferase</keyword>
<evidence type="ECO:0000256" key="17">
    <source>
        <dbReference type="ARBA" id="ARBA00023264"/>
    </source>
</evidence>
<evidence type="ECO:0000256" key="4">
    <source>
        <dbReference type="ARBA" id="ARBA00005189"/>
    </source>
</evidence>
<evidence type="ECO:0000256" key="14">
    <source>
        <dbReference type="ARBA" id="ARBA00023098"/>
    </source>
</evidence>
<evidence type="ECO:0000256" key="1">
    <source>
        <dbReference type="ARBA" id="ARBA00001698"/>
    </source>
</evidence>
<keyword evidence="15 19" id="KW-0472">Membrane</keyword>
<feature type="transmembrane region" description="Helical" evidence="19">
    <location>
        <begin position="28"/>
        <end position="49"/>
    </location>
</feature>
<sequence length="275" mass="28022">MLRTRVITALVLLAGLLAGIFLLPPWGWLTLAAIICAAAAWEWGGLGGFAVGPRGVFAALMGIACLLTGAMSGLAGDGVSPPAGLAALYLASGMFWVAVVPLWLARKWRITGAAGTVLVGLVVLLPPALALAHLRMLGPWLLLAVMAATFVSDIAAYFTGRAFGRHKLAPAISPGKTWEGAGGAVAGVLVFALIVLASRAPSLLDAPTVLLVVPLLAAFTAVGVLGDLFESLLKRQAGVKDSGSMLPGHGGILDRIDSLTSTLPLAGLAALWLAL</sequence>
<dbReference type="EC" id="2.7.7.41" evidence="6 18"/>
<dbReference type="Pfam" id="PF01148">
    <property type="entry name" value="CTP_transf_1"/>
    <property type="match status" value="1"/>
</dbReference>
<evidence type="ECO:0000313" key="21">
    <source>
        <dbReference type="Proteomes" id="UP000601990"/>
    </source>
</evidence>
<comment type="pathway">
    <text evidence="3 18">Phospholipid metabolism; CDP-diacylglycerol biosynthesis; CDP-diacylglycerol from sn-glycerol 3-phosphate: step 3/3.</text>
</comment>
<evidence type="ECO:0000256" key="7">
    <source>
        <dbReference type="ARBA" id="ARBA00019373"/>
    </source>
</evidence>
<evidence type="ECO:0000256" key="16">
    <source>
        <dbReference type="ARBA" id="ARBA00023209"/>
    </source>
</evidence>
<comment type="pathway">
    <text evidence="4">Lipid metabolism.</text>
</comment>
<evidence type="ECO:0000256" key="18">
    <source>
        <dbReference type="RuleBase" id="RU003938"/>
    </source>
</evidence>
<evidence type="ECO:0000256" key="15">
    <source>
        <dbReference type="ARBA" id="ARBA00023136"/>
    </source>
</evidence>
<keyword evidence="11 18" id="KW-0812">Transmembrane</keyword>
<evidence type="ECO:0000256" key="19">
    <source>
        <dbReference type="SAM" id="Phobius"/>
    </source>
</evidence>
<evidence type="ECO:0000256" key="11">
    <source>
        <dbReference type="ARBA" id="ARBA00022692"/>
    </source>
</evidence>